<dbReference type="EMBL" id="BKCJ010312289">
    <property type="protein sequence ID" value="GEZ70327.1"/>
    <property type="molecule type" value="Genomic_DNA"/>
</dbReference>
<organism evidence="2">
    <name type="scientific">Tanacetum cinerariifolium</name>
    <name type="common">Dalmatian daisy</name>
    <name type="synonym">Chrysanthemum cinerariifolium</name>
    <dbReference type="NCBI Taxonomy" id="118510"/>
    <lineage>
        <taxon>Eukaryota</taxon>
        <taxon>Viridiplantae</taxon>
        <taxon>Streptophyta</taxon>
        <taxon>Embryophyta</taxon>
        <taxon>Tracheophyta</taxon>
        <taxon>Spermatophyta</taxon>
        <taxon>Magnoliopsida</taxon>
        <taxon>eudicotyledons</taxon>
        <taxon>Gunneridae</taxon>
        <taxon>Pentapetalae</taxon>
        <taxon>asterids</taxon>
        <taxon>campanulids</taxon>
        <taxon>Asterales</taxon>
        <taxon>Asteraceae</taxon>
        <taxon>Asteroideae</taxon>
        <taxon>Anthemideae</taxon>
        <taxon>Anthemidinae</taxon>
        <taxon>Tanacetum</taxon>
    </lineage>
</organism>
<dbReference type="AlphaFoldDB" id="A0A699IN22"/>
<proteinExistence type="predicted"/>
<reference evidence="2" key="1">
    <citation type="journal article" date="2019" name="Sci. Rep.">
        <title>Draft genome of Tanacetum cinerariifolium, the natural source of mosquito coil.</title>
        <authorList>
            <person name="Yamashiro T."/>
            <person name="Shiraishi A."/>
            <person name="Satake H."/>
            <person name="Nakayama K."/>
        </authorList>
    </citation>
    <scope>NUCLEOTIDE SEQUENCE</scope>
</reference>
<dbReference type="PANTHER" id="PTHR31286">
    <property type="entry name" value="GLYCINE-RICH CELL WALL STRUCTURAL PROTEIN 1.8-LIKE"/>
    <property type="match status" value="1"/>
</dbReference>
<gene>
    <name evidence="2" type="ORF">Tci_542300</name>
</gene>
<evidence type="ECO:0000259" key="1">
    <source>
        <dbReference type="Pfam" id="PF14111"/>
    </source>
</evidence>
<dbReference type="InterPro" id="IPR040256">
    <property type="entry name" value="At4g02000-like"/>
</dbReference>
<dbReference type="PANTHER" id="PTHR31286:SF99">
    <property type="entry name" value="DUF4283 DOMAIN-CONTAINING PROTEIN"/>
    <property type="match status" value="1"/>
</dbReference>
<accession>A0A699IN22</accession>
<dbReference type="Pfam" id="PF14111">
    <property type="entry name" value="DUF4283"/>
    <property type="match status" value="1"/>
</dbReference>
<evidence type="ECO:0000313" key="2">
    <source>
        <dbReference type="EMBL" id="GEZ70327.1"/>
    </source>
</evidence>
<name>A0A699IN22_TANCI</name>
<feature type="domain" description="DUF4283" evidence="1">
    <location>
        <begin position="145"/>
        <end position="190"/>
    </location>
</feature>
<dbReference type="InterPro" id="IPR025558">
    <property type="entry name" value="DUF4283"/>
</dbReference>
<protein>
    <recommendedName>
        <fullName evidence="1">DUF4283 domain-containing protein</fullName>
    </recommendedName>
</protein>
<sequence length="306" mass="34332">MKTKTLSTHGEGSIYTPEHAAHDNASSHGFDEIVYSVSDILDFNPSLIRVVSDFFKVSLLTPVDIDKFIRDHDIDKLSEKPSDPIVQSVDINPTPTSYAGAAEASTIGQSKVNSNFCTLVVEPKFDDVNISIPRKVVEKEKHGLTRIMVNSKGFFFFKFKSQAGLKAVLDEGPWLICKSPIILKKWSMDTRLLKEELTRILIWVKLHVVPIQVFEEDGISLIASFIGKLVMLDSYTSIPSLTGEDFTKETIHVDYEWRPPRCDVCKIFGHVHDQCPKKVVSPSIVTTSTIITEGYVISINTQEMEE</sequence>
<comment type="caution">
    <text evidence="2">The sequence shown here is derived from an EMBL/GenBank/DDBJ whole genome shotgun (WGS) entry which is preliminary data.</text>
</comment>